<feature type="compositionally biased region" description="Low complexity" evidence="5">
    <location>
        <begin position="136"/>
        <end position="147"/>
    </location>
</feature>
<evidence type="ECO:0000313" key="7">
    <source>
        <dbReference type="Proteomes" id="UP001491310"/>
    </source>
</evidence>
<dbReference type="InterPro" id="IPR036373">
    <property type="entry name" value="Ribosomal_bL17_sf"/>
</dbReference>
<dbReference type="PROSITE" id="PS01167">
    <property type="entry name" value="RIBOSOMAL_L17"/>
    <property type="match status" value="1"/>
</dbReference>
<keyword evidence="7" id="KW-1185">Reference proteome</keyword>
<accession>A0ABR2YS64</accession>
<proteinExistence type="inferred from homology"/>
<evidence type="ECO:0000256" key="5">
    <source>
        <dbReference type="SAM" id="MobiDB-lite"/>
    </source>
</evidence>
<keyword evidence="2 4" id="KW-0689">Ribosomal protein</keyword>
<evidence type="ECO:0008006" key="8">
    <source>
        <dbReference type="Google" id="ProtNLM"/>
    </source>
</evidence>
<evidence type="ECO:0000256" key="1">
    <source>
        <dbReference type="ARBA" id="ARBA00008777"/>
    </source>
</evidence>
<dbReference type="EMBL" id="JALJOT010000006">
    <property type="protein sequence ID" value="KAK9909703.1"/>
    <property type="molecule type" value="Genomic_DNA"/>
</dbReference>
<protein>
    <recommendedName>
        <fullName evidence="8">Ribosomal protein L17</fullName>
    </recommendedName>
</protein>
<feature type="region of interest" description="Disordered" evidence="5">
    <location>
        <begin position="120"/>
        <end position="164"/>
    </location>
</feature>
<dbReference type="PANTHER" id="PTHR14413:SF16">
    <property type="entry name" value="LARGE RIBOSOMAL SUBUNIT PROTEIN BL17M"/>
    <property type="match status" value="1"/>
</dbReference>
<evidence type="ECO:0000256" key="3">
    <source>
        <dbReference type="ARBA" id="ARBA00023274"/>
    </source>
</evidence>
<comment type="caution">
    <text evidence="6">The sequence shown here is derived from an EMBL/GenBank/DDBJ whole genome shotgun (WGS) entry which is preliminary data.</text>
</comment>
<dbReference type="Pfam" id="PF01196">
    <property type="entry name" value="Ribosomal_L17"/>
    <property type="match status" value="1"/>
</dbReference>
<sequence>MKHRVVGRKLGRTAAHRWSLLRTMVSQLVRHERIETTVEKAKELRKLADRVVTWGKEGDLHARRQAAAVVRGDDVLQKLFTEMAERYKDRDGGYTRILRTRQRLNDAAHMAYIEYVDRDGELRPARPPPGRMSSFLPAAAQALEQQPGKQGEPADQPGIASKSS</sequence>
<evidence type="ECO:0000256" key="2">
    <source>
        <dbReference type="ARBA" id="ARBA00022980"/>
    </source>
</evidence>
<dbReference type="HAMAP" id="MF_01368">
    <property type="entry name" value="Ribosomal_bL17"/>
    <property type="match status" value="1"/>
</dbReference>
<dbReference type="NCBIfam" id="TIGR00059">
    <property type="entry name" value="L17"/>
    <property type="match status" value="1"/>
</dbReference>
<name>A0ABR2YS64_9CHLO</name>
<gene>
    <name evidence="6" type="ORF">WJX75_006339</name>
</gene>
<dbReference type="Gene3D" id="3.90.1030.10">
    <property type="entry name" value="Ribosomal protein L17"/>
    <property type="match status" value="1"/>
</dbReference>
<dbReference type="Proteomes" id="UP001491310">
    <property type="component" value="Unassembled WGS sequence"/>
</dbReference>
<reference evidence="6 7" key="1">
    <citation type="journal article" date="2024" name="Nat. Commun.">
        <title>Phylogenomics reveals the evolutionary origins of lichenization in chlorophyte algae.</title>
        <authorList>
            <person name="Puginier C."/>
            <person name="Libourel C."/>
            <person name="Otte J."/>
            <person name="Skaloud P."/>
            <person name="Haon M."/>
            <person name="Grisel S."/>
            <person name="Petersen M."/>
            <person name="Berrin J.G."/>
            <person name="Delaux P.M."/>
            <person name="Dal Grande F."/>
            <person name="Keller J."/>
        </authorList>
    </citation>
    <scope>NUCLEOTIDE SEQUENCE [LARGE SCALE GENOMIC DNA]</scope>
    <source>
        <strain evidence="6 7">SAG 216-7</strain>
    </source>
</reference>
<evidence type="ECO:0000313" key="6">
    <source>
        <dbReference type="EMBL" id="KAK9909703.1"/>
    </source>
</evidence>
<keyword evidence="3 4" id="KW-0687">Ribonucleoprotein</keyword>
<dbReference type="InterPro" id="IPR047859">
    <property type="entry name" value="Ribosomal_bL17_CS"/>
</dbReference>
<dbReference type="InterPro" id="IPR000456">
    <property type="entry name" value="Ribosomal_bL17"/>
</dbReference>
<comment type="similarity">
    <text evidence="1 4">Belongs to the bacterial ribosomal protein bL17 family.</text>
</comment>
<evidence type="ECO:0000256" key="4">
    <source>
        <dbReference type="RuleBase" id="RU000660"/>
    </source>
</evidence>
<organism evidence="6 7">
    <name type="scientific">Coccomyxa subellipsoidea</name>
    <dbReference type="NCBI Taxonomy" id="248742"/>
    <lineage>
        <taxon>Eukaryota</taxon>
        <taxon>Viridiplantae</taxon>
        <taxon>Chlorophyta</taxon>
        <taxon>core chlorophytes</taxon>
        <taxon>Trebouxiophyceae</taxon>
        <taxon>Trebouxiophyceae incertae sedis</taxon>
        <taxon>Coccomyxaceae</taxon>
        <taxon>Coccomyxa</taxon>
    </lineage>
</organism>
<dbReference type="SUPFAM" id="SSF64263">
    <property type="entry name" value="Prokaryotic ribosomal protein L17"/>
    <property type="match status" value="1"/>
</dbReference>
<dbReference type="PANTHER" id="PTHR14413">
    <property type="entry name" value="RIBOSOMAL PROTEIN L17"/>
    <property type="match status" value="1"/>
</dbReference>